<reference evidence="7" key="1">
    <citation type="submission" date="2017-09" db="EMBL/GenBank/DDBJ databases">
        <title>Depth-based differentiation of microbial function through sediment-hosted aquifers and enrichment of novel symbionts in the deep terrestrial subsurface.</title>
        <authorList>
            <person name="Probst A.J."/>
            <person name="Ladd B."/>
            <person name="Jarett J.K."/>
            <person name="Geller-Mcgrath D.E."/>
            <person name="Sieber C.M.K."/>
            <person name="Emerson J.B."/>
            <person name="Anantharaman K."/>
            <person name="Thomas B.C."/>
            <person name="Malmstrom R."/>
            <person name="Stieglmeier M."/>
            <person name="Klingl A."/>
            <person name="Woyke T."/>
            <person name="Ryan C.M."/>
            <person name="Banfield J.F."/>
        </authorList>
    </citation>
    <scope>NUCLEOTIDE SEQUENCE [LARGE SCALE GENOMIC DNA]</scope>
</reference>
<evidence type="ECO:0000256" key="3">
    <source>
        <dbReference type="ARBA" id="ARBA00022801"/>
    </source>
</evidence>
<dbReference type="GO" id="GO:0016811">
    <property type="term" value="F:hydrolase activity, acting on carbon-nitrogen (but not peptide) bonds, in linear amides"/>
    <property type="evidence" value="ECO:0007669"/>
    <property type="project" value="InterPro"/>
</dbReference>
<gene>
    <name evidence="6" type="ORF">COY73_02750</name>
</gene>
<dbReference type="Gene3D" id="3.40.630.10">
    <property type="entry name" value="Zn peptidases"/>
    <property type="match status" value="1"/>
</dbReference>
<dbReference type="AlphaFoldDB" id="A0A2M7R5U0"/>
<keyword evidence="3" id="KW-0378">Hydrolase</keyword>
<dbReference type="PANTHER" id="PTHR37326:SF1">
    <property type="entry name" value="BLL3975 PROTEIN"/>
    <property type="match status" value="1"/>
</dbReference>
<protein>
    <recommendedName>
        <fullName evidence="5">Succinylglutamate desuccinylase/Aspartoacylase catalytic domain-containing protein</fullName>
    </recommendedName>
</protein>
<comment type="cofactor">
    <cofactor evidence="1">
        <name>Zn(2+)</name>
        <dbReference type="ChEBI" id="CHEBI:29105"/>
    </cofactor>
</comment>
<dbReference type="Proteomes" id="UP000230767">
    <property type="component" value="Unassembled WGS sequence"/>
</dbReference>
<dbReference type="SUPFAM" id="SSF53187">
    <property type="entry name" value="Zn-dependent exopeptidases"/>
    <property type="match status" value="1"/>
</dbReference>
<evidence type="ECO:0000259" key="5">
    <source>
        <dbReference type="Pfam" id="PF24827"/>
    </source>
</evidence>
<dbReference type="PIRSF" id="PIRSF039012">
    <property type="entry name" value="ASP"/>
    <property type="match status" value="1"/>
</dbReference>
<evidence type="ECO:0000313" key="7">
    <source>
        <dbReference type="Proteomes" id="UP000230767"/>
    </source>
</evidence>
<dbReference type="InterPro" id="IPR053138">
    <property type="entry name" value="N-alpha-Ac-DABA_deacetylase"/>
</dbReference>
<comment type="caution">
    <text evidence="6">The sequence shown here is derived from an EMBL/GenBank/DDBJ whole genome shotgun (WGS) entry which is preliminary data.</text>
</comment>
<dbReference type="EMBL" id="PFLW01000069">
    <property type="protein sequence ID" value="PIY88786.1"/>
    <property type="molecule type" value="Genomic_DNA"/>
</dbReference>
<dbReference type="InterPro" id="IPR043795">
    <property type="entry name" value="N-alpha-Ac-DABA-like"/>
</dbReference>
<evidence type="ECO:0000256" key="2">
    <source>
        <dbReference type="ARBA" id="ARBA00022723"/>
    </source>
</evidence>
<evidence type="ECO:0000256" key="1">
    <source>
        <dbReference type="ARBA" id="ARBA00001947"/>
    </source>
</evidence>
<keyword evidence="2" id="KW-0479">Metal-binding</keyword>
<sequence length="327" mass="36929">MEIRHIPLFKGIDAAERRLPVLIERAKERGPVVWLTAVSHGDEFTGIPVLHRIFNYFKKNPLKRGTIYGLPIMNILGFELIKRENPYDDQDINRSFPGDIKGDTTERLAAMIFNNIIETNPDLVIDIHSDTLNSIPYIIVDRPLSDEPKVKETVEKSWQFSERFGVTVTYDIDIPGYRKYQLDKSLTASLINRANITAFLVELGGPNILNETFIRTGTKGIKNILVSLKMIDQKEPAWVSETKIETKGRMELLETITTNENGLIEYLVRPGQFAKTGTRLATITNILGKTEEVICVQRDCYIIALGDRAVSFPGSPIINVAAEEVKK</sequence>
<dbReference type="CDD" id="cd06251">
    <property type="entry name" value="M14_ASTE_ASPA-like"/>
    <property type="match status" value="1"/>
</dbReference>
<name>A0A2M7R5U0_9BACT</name>
<feature type="domain" description="Succinylglutamate desuccinylase/Aspartoacylase catalytic" evidence="5">
    <location>
        <begin position="30"/>
        <end position="226"/>
    </location>
</feature>
<dbReference type="GO" id="GO:0046872">
    <property type="term" value="F:metal ion binding"/>
    <property type="evidence" value="ECO:0007669"/>
    <property type="project" value="UniProtKB-KW"/>
</dbReference>
<evidence type="ECO:0000313" key="6">
    <source>
        <dbReference type="EMBL" id="PIY88786.1"/>
    </source>
</evidence>
<dbReference type="Pfam" id="PF24827">
    <property type="entry name" value="AstE_AspA_cat"/>
    <property type="match status" value="1"/>
</dbReference>
<dbReference type="GO" id="GO:0016788">
    <property type="term" value="F:hydrolase activity, acting on ester bonds"/>
    <property type="evidence" value="ECO:0007669"/>
    <property type="project" value="InterPro"/>
</dbReference>
<proteinExistence type="predicted"/>
<keyword evidence="4" id="KW-0862">Zinc</keyword>
<dbReference type="PANTHER" id="PTHR37326">
    <property type="entry name" value="BLL3975 PROTEIN"/>
    <property type="match status" value="1"/>
</dbReference>
<evidence type="ECO:0000256" key="4">
    <source>
        <dbReference type="ARBA" id="ARBA00022833"/>
    </source>
</evidence>
<accession>A0A2M7R5U0</accession>
<dbReference type="InterPro" id="IPR055438">
    <property type="entry name" value="AstE_AspA_cat"/>
</dbReference>
<organism evidence="6 7">
    <name type="scientific">Candidatus Nealsonbacteria bacterium CG_4_10_14_0_8_um_filter_37_14</name>
    <dbReference type="NCBI Taxonomy" id="1974684"/>
    <lineage>
        <taxon>Bacteria</taxon>
        <taxon>Candidatus Nealsoniibacteriota</taxon>
    </lineage>
</organism>